<keyword evidence="4 8" id="KW-0997">Cell inner membrane</keyword>
<feature type="transmembrane region" description="Helical" evidence="8">
    <location>
        <begin position="248"/>
        <end position="267"/>
    </location>
</feature>
<dbReference type="RefSeq" id="WP_187805865.1">
    <property type="nucleotide sequence ID" value="NZ_LZEU01000001.1"/>
</dbReference>
<protein>
    <recommendedName>
        <fullName evidence="8">Uncharacterized MFS-type transporter A9179_10945</fullName>
    </recommendedName>
</protein>
<accession>A0ABR7S010</accession>
<keyword evidence="11" id="KW-1185">Reference proteome</keyword>
<comment type="similarity">
    <text evidence="8">Belongs to the major facilitator superfamily. YhhS family.</text>
</comment>
<evidence type="ECO:0000256" key="2">
    <source>
        <dbReference type="ARBA" id="ARBA00022448"/>
    </source>
</evidence>
<dbReference type="SUPFAM" id="SSF103473">
    <property type="entry name" value="MFS general substrate transporter"/>
    <property type="match status" value="1"/>
</dbReference>
<keyword evidence="3 8" id="KW-1003">Cell membrane</keyword>
<feature type="transmembrane region" description="Helical" evidence="8">
    <location>
        <begin position="148"/>
        <end position="171"/>
    </location>
</feature>
<evidence type="ECO:0000256" key="6">
    <source>
        <dbReference type="ARBA" id="ARBA00022989"/>
    </source>
</evidence>
<dbReference type="NCBIfam" id="NF003477">
    <property type="entry name" value="PRK05122.1"/>
    <property type="match status" value="1"/>
</dbReference>
<dbReference type="InterPro" id="IPR050171">
    <property type="entry name" value="MFS_Transporters"/>
</dbReference>
<dbReference type="HAMAP" id="MF_01118">
    <property type="entry name" value="MFS_YhhS"/>
    <property type="match status" value="1"/>
</dbReference>
<dbReference type="PANTHER" id="PTHR23517">
    <property type="entry name" value="RESISTANCE PROTEIN MDTM, PUTATIVE-RELATED-RELATED"/>
    <property type="match status" value="1"/>
</dbReference>
<dbReference type="Pfam" id="PF07690">
    <property type="entry name" value="MFS_1"/>
    <property type="match status" value="1"/>
</dbReference>
<feature type="transmembrane region" description="Helical" evidence="8">
    <location>
        <begin position="338"/>
        <end position="361"/>
    </location>
</feature>
<proteinExistence type="inferred from homology"/>
<comment type="subcellular location">
    <subcellularLocation>
        <location evidence="8">Cell inner membrane</location>
        <topology evidence="8">Multi-pass membrane protein</topology>
    </subcellularLocation>
    <subcellularLocation>
        <location evidence="1">Cell membrane</location>
        <topology evidence="1">Multi-pass membrane protein</topology>
    </subcellularLocation>
</comment>
<feature type="transmembrane region" description="Helical" evidence="8">
    <location>
        <begin position="12"/>
        <end position="37"/>
    </location>
</feature>
<evidence type="ECO:0000256" key="5">
    <source>
        <dbReference type="ARBA" id="ARBA00022692"/>
    </source>
</evidence>
<evidence type="ECO:0000256" key="8">
    <source>
        <dbReference type="HAMAP-Rule" id="MF_01118"/>
    </source>
</evidence>
<dbReference type="InterPro" id="IPR036259">
    <property type="entry name" value="MFS_trans_sf"/>
</dbReference>
<keyword evidence="7 8" id="KW-0472">Membrane</keyword>
<feature type="transmembrane region" description="Helical" evidence="8">
    <location>
        <begin position="367"/>
        <end position="387"/>
    </location>
</feature>
<sequence length="398" mass="40957">MSTPEQSAPARTLQIVAIVFFTFIGFLCVGLPLAVLPGYVHNTLGYGSVLAGLVISVQYLATLLSRPMTGTLCDRLGPKRAVVYGLLGCVGSGLLTLLSTECRDLPLLSLLLLLGGRLVLGVAQGLIGTGSISWAIGRVGAENTAQVISWNGIAAYGAIAIGAPLGVILVAQLGLSSMGGLIVLLGIVALLLSRLQPAVPIFHGSRLPFRHVFLRVLPNGLALALGTIGYGTLATFIALYYASRGWDGAAYALTAFGSAFIGARLLFAGAIKHHGGYRVAIACLSIESAGLLLLWLAQQPALVLCGAALTGFGLSLVYPALGVEVISRIPAASRSSGLGAYAIFFDLALGIAGPLMGMVVGGYGFNAIFLLAALLALTGLLISAYLLRTAHTAKDMPT</sequence>
<keyword evidence="2 8" id="KW-0813">Transport</keyword>
<feature type="transmembrane region" description="Helical" evidence="8">
    <location>
        <begin position="216"/>
        <end position="242"/>
    </location>
</feature>
<dbReference type="EMBL" id="LZEU01000001">
    <property type="protein sequence ID" value="MBC9250793.1"/>
    <property type="molecule type" value="Genomic_DNA"/>
</dbReference>
<dbReference type="PANTHER" id="PTHR23517:SF13">
    <property type="entry name" value="MAJOR FACILITATOR SUPERFAMILY MFS_1"/>
    <property type="match status" value="1"/>
</dbReference>
<feature type="transmembrane region" description="Helical" evidence="8">
    <location>
        <begin position="177"/>
        <end position="195"/>
    </location>
</feature>
<dbReference type="Proteomes" id="UP000744555">
    <property type="component" value="Unassembled WGS sequence"/>
</dbReference>
<keyword evidence="5 8" id="KW-0812">Transmembrane</keyword>
<dbReference type="InterPro" id="IPR023008">
    <property type="entry name" value="MFS_YhhS-like"/>
</dbReference>
<keyword evidence="6 8" id="KW-1133">Transmembrane helix</keyword>
<name>A0ABR7S010_AQUAC</name>
<dbReference type="PROSITE" id="PS50850">
    <property type="entry name" value="MFS"/>
    <property type="match status" value="1"/>
</dbReference>
<evidence type="ECO:0000256" key="7">
    <source>
        <dbReference type="ARBA" id="ARBA00023136"/>
    </source>
</evidence>
<feature type="transmembrane region" description="Helical" evidence="8">
    <location>
        <begin position="301"/>
        <end position="326"/>
    </location>
</feature>
<evidence type="ECO:0000259" key="9">
    <source>
        <dbReference type="PROSITE" id="PS50850"/>
    </source>
</evidence>
<evidence type="ECO:0000313" key="11">
    <source>
        <dbReference type="Proteomes" id="UP000744555"/>
    </source>
</evidence>
<dbReference type="InterPro" id="IPR020846">
    <property type="entry name" value="MFS_dom"/>
</dbReference>
<dbReference type="InterPro" id="IPR011701">
    <property type="entry name" value="MFS"/>
</dbReference>
<evidence type="ECO:0000256" key="1">
    <source>
        <dbReference type="ARBA" id="ARBA00004651"/>
    </source>
</evidence>
<organism evidence="10 11">
    <name type="scientific">Aquipseudomonas alcaligenes</name>
    <name type="common">Pseudomonas alcaligenes</name>
    <dbReference type="NCBI Taxonomy" id="43263"/>
    <lineage>
        <taxon>Bacteria</taxon>
        <taxon>Pseudomonadati</taxon>
        <taxon>Pseudomonadota</taxon>
        <taxon>Gammaproteobacteria</taxon>
        <taxon>Pseudomonadales</taxon>
        <taxon>Pseudomonadaceae</taxon>
        <taxon>Aquipseudomonas</taxon>
    </lineage>
</organism>
<feature type="transmembrane region" description="Helical" evidence="8">
    <location>
        <begin position="110"/>
        <end position="136"/>
    </location>
</feature>
<comment type="caution">
    <text evidence="10">The sequence shown here is derived from an EMBL/GenBank/DDBJ whole genome shotgun (WGS) entry which is preliminary data.</text>
</comment>
<gene>
    <name evidence="10" type="ORF">A9179_10945</name>
</gene>
<dbReference type="Gene3D" id="1.20.1250.20">
    <property type="entry name" value="MFS general substrate transporter like domains"/>
    <property type="match status" value="1"/>
</dbReference>
<evidence type="ECO:0000256" key="4">
    <source>
        <dbReference type="ARBA" id="ARBA00022519"/>
    </source>
</evidence>
<feature type="domain" description="Major facilitator superfamily (MFS) profile" evidence="9">
    <location>
        <begin position="14"/>
        <end position="391"/>
    </location>
</feature>
<feature type="transmembrane region" description="Helical" evidence="8">
    <location>
        <begin position="43"/>
        <end position="61"/>
    </location>
</feature>
<reference evidence="10 11" key="1">
    <citation type="submission" date="2016-06" db="EMBL/GenBank/DDBJ databases">
        <authorList>
            <person name="Ramos C."/>
            <person name="Pintado A."/>
            <person name="Crespo-Gomez J.I."/>
        </authorList>
    </citation>
    <scope>NUCLEOTIDE SEQUENCE [LARGE SCALE GENOMIC DNA]</scope>
    <source>
        <strain evidence="10 11">AVO110</strain>
    </source>
</reference>
<evidence type="ECO:0000313" key="10">
    <source>
        <dbReference type="EMBL" id="MBC9250793.1"/>
    </source>
</evidence>
<feature type="transmembrane region" description="Helical" evidence="8">
    <location>
        <begin position="279"/>
        <end position="295"/>
    </location>
</feature>
<feature type="transmembrane region" description="Helical" evidence="8">
    <location>
        <begin position="81"/>
        <end position="98"/>
    </location>
</feature>
<evidence type="ECO:0000256" key="3">
    <source>
        <dbReference type="ARBA" id="ARBA00022475"/>
    </source>
</evidence>